<dbReference type="InterPro" id="IPR006901">
    <property type="entry name" value="TrmK"/>
</dbReference>
<reference evidence="1" key="1">
    <citation type="submission" date="2021-04" db="EMBL/GenBank/DDBJ databases">
        <title>Sinoanaerobacter chloroacetimidivorans sp. nov., an obligate anaerobic bacterium isolated from anaerobic sludge.</title>
        <authorList>
            <person name="Bao Y."/>
        </authorList>
    </citation>
    <scope>NUCLEOTIDE SEQUENCE</scope>
    <source>
        <strain evidence="1">BAD-6</strain>
    </source>
</reference>
<dbReference type="GO" id="GO:0160105">
    <property type="term" value="F:tRNA (adenine(22)-N1)-methyltransferase activity"/>
    <property type="evidence" value="ECO:0007669"/>
    <property type="project" value="InterPro"/>
</dbReference>
<gene>
    <name evidence="1" type="ORF">KCX82_02500</name>
</gene>
<dbReference type="PANTHER" id="PTHR38451">
    <property type="entry name" value="TRNA (ADENINE(22)-N(1))-METHYLTRANSFERASE"/>
    <property type="match status" value="1"/>
</dbReference>
<reference evidence="1" key="2">
    <citation type="submission" date="2021-04" db="EMBL/GenBank/DDBJ databases">
        <authorList>
            <person name="Liu J."/>
        </authorList>
    </citation>
    <scope>NUCLEOTIDE SEQUENCE</scope>
    <source>
        <strain evidence="1">BAD-6</strain>
    </source>
</reference>
<name>A0A8J7VXX4_9FIRM</name>
<dbReference type="InterPro" id="IPR029063">
    <property type="entry name" value="SAM-dependent_MTases_sf"/>
</dbReference>
<organism evidence="1 2">
    <name type="scientific">Sinanaerobacter chloroacetimidivorans</name>
    <dbReference type="NCBI Taxonomy" id="2818044"/>
    <lineage>
        <taxon>Bacteria</taxon>
        <taxon>Bacillati</taxon>
        <taxon>Bacillota</taxon>
        <taxon>Clostridia</taxon>
        <taxon>Peptostreptococcales</taxon>
        <taxon>Anaerovoracaceae</taxon>
        <taxon>Sinanaerobacter</taxon>
    </lineage>
</organism>
<proteinExistence type="predicted"/>
<dbReference type="PIRSF" id="PIRSF018637">
    <property type="entry name" value="TrmK"/>
    <property type="match status" value="1"/>
</dbReference>
<evidence type="ECO:0000313" key="2">
    <source>
        <dbReference type="Proteomes" id="UP000675664"/>
    </source>
</evidence>
<dbReference type="PANTHER" id="PTHR38451:SF1">
    <property type="entry name" value="TRNA (ADENINE(22)-N(1))-METHYLTRANSFERASE"/>
    <property type="match status" value="1"/>
</dbReference>
<dbReference type="Proteomes" id="UP000675664">
    <property type="component" value="Unassembled WGS sequence"/>
</dbReference>
<comment type="caution">
    <text evidence="1">The sequence shown here is derived from an EMBL/GenBank/DDBJ whole genome shotgun (WGS) entry which is preliminary data.</text>
</comment>
<sequence length="251" mass="28126">MIRLSHRLETIANYISKGETVADIGTDHGFLPISLWERGISPKVILSDVKEGPLEKARDNIQKYFPDNPFDIRLGSGLNTIGIGEVDAIVIAGMGGMLIADILAEDLEKTKSCQKIIMQPRNAQEKLRNWLLFNNFIIYDEVLVQEGKYICEIIAARPAGASGADGVNEESSSLNKKMNPLDLEISPILFDKKDPLLVEFLENKIRIENKIITDIKNGAGKNELKRKEALEASESRIQLLQELLKRSKREK</sequence>
<keyword evidence="2" id="KW-1185">Reference proteome</keyword>
<dbReference type="GO" id="GO:0032259">
    <property type="term" value="P:methylation"/>
    <property type="evidence" value="ECO:0007669"/>
    <property type="project" value="UniProtKB-KW"/>
</dbReference>
<dbReference type="RefSeq" id="WP_227016857.1">
    <property type="nucleotide sequence ID" value="NZ_JAGSND010000001.1"/>
</dbReference>
<dbReference type="EMBL" id="JAGSND010000001">
    <property type="protein sequence ID" value="MBR0596736.1"/>
    <property type="molecule type" value="Genomic_DNA"/>
</dbReference>
<evidence type="ECO:0000313" key="1">
    <source>
        <dbReference type="EMBL" id="MBR0596736.1"/>
    </source>
</evidence>
<keyword evidence="1" id="KW-0808">Transferase</keyword>
<accession>A0A8J7VXX4</accession>
<dbReference type="AlphaFoldDB" id="A0A8J7VXX4"/>
<keyword evidence="1" id="KW-0489">Methyltransferase</keyword>
<protein>
    <submittedName>
        <fullName evidence="1">SAM-dependent methyltransferase</fullName>
    </submittedName>
</protein>
<dbReference type="SUPFAM" id="SSF53335">
    <property type="entry name" value="S-adenosyl-L-methionine-dependent methyltransferases"/>
    <property type="match status" value="1"/>
</dbReference>
<dbReference type="Pfam" id="PF12847">
    <property type="entry name" value="Methyltransf_18"/>
    <property type="match status" value="1"/>
</dbReference>
<dbReference type="Gene3D" id="3.40.50.150">
    <property type="entry name" value="Vaccinia Virus protein VP39"/>
    <property type="match status" value="1"/>
</dbReference>